<feature type="transmembrane region" description="Helical" evidence="1">
    <location>
        <begin position="181"/>
        <end position="197"/>
    </location>
</feature>
<feature type="domain" description="CAAX prenyl protease 2/Lysostaphin resistance protein A-like" evidence="2">
    <location>
        <begin position="152"/>
        <end position="238"/>
    </location>
</feature>
<name>A0A8J4E9K4_9ACTN</name>
<keyword evidence="1" id="KW-1133">Transmembrane helix</keyword>
<dbReference type="InterPro" id="IPR003675">
    <property type="entry name" value="Rce1/LyrA-like_dom"/>
</dbReference>
<dbReference type="Proteomes" id="UP000612585">
    <property type="component" value="Unassembled WGS sequence"/>
</dbReference>
<evidence type="ECO:0000256" key="1">
    <source>
        <dbReference type="SAM" id="Phobius"/>
    </source>
</evidence>
<accession>A0A8J4E9K4</accession>
<keyword evidence="4" id="KW-1185">Reference proteome</keyword>
<dbReference type="GO" id="GO:0004175">
    <property type="term" value="F:endopeptidase activity"/>
    <property type="evidence" value="ECO:0007669"/>
    <property type="project" value="UniProtKB-ARBA"/>
</dbReference>
<feature type="transmembrane region" description="Helical" evidence="1">
    <location>
        <begin position="6"/>
        <end position="28"/>
    </location>
</feature>
<keyword evidence="1" id="KW-0472">Membrane</keyword>
<gene>
    <name evidence="3" type="ORF">Vau01_113530</name>
</gene>
<organism evidence="3 4">
    <name type="scientific">Virgisporangium aurantiacum</name>
    <dbReference type="NCBI Taxonomy" id="175570"/>
    <lineage>
        <taxon>Bacteria</taxon>
        <taxon>Bacillati</taxon>
        <taxon>Actinomycetota</taxon>
        <taxon>Actinomycetes</taxon>
        <taxon>Micromonosporales</taxon>
        <taxon>Micromonosporaceae</taxon>
        <taxon>Virgisporangium</taxon>
    </lineage>
</organism>
<evidence type="ECO:0000259" key="2">
    <source>
        <dbReference type="Pfam" id="PF02517"/>
    </source>
</evidence>
<reference evidence="3" key="1">
    <citation type="submission" date="2021-01" db="EMBL/GenBank/DDBJ databases">
        <title>Whole genome shotgun sequence of Virgisporangium aurantiacum NBRC 16421.</title>
        <authorList>
            <person name="Komaki H."/>
            <person name="Tamura T."/>
        </authorList>
    </citation>
    <scope>NUCLEOTIDE SEQUENCE</scope>
    <source>
        <strain evidence="3">NBRC 16421</strain>
    </source>
</reference>
<proteinExistence type="predicted"/>
<feature type="transmembrane region" description="Helical" evidence="1">
    <location>
        <begin position="70"/>
        <end position="90"/>
    </location>
</feature>
<dbReference type="GO" id="GO:0080120">
    <property type="term" value="P:CAAX-box protein maturation"/>
    <property type="evidence" value="ECO:0007669"/>
    <property type="project" value="UniProtKB-ARBA"/>
</dbReference>
<keyword evidence="1" id="KW-0812">Transmembrane</keyword>
<protein>
    <recommendedName>
        <fullName evidence="2">CAAX prenyl protease 2/Lysostaphin resistance protein A-like domain-containing protein</fullName>
    </recommendedName>
</protein>
<evidence type="ECO:0000313" key="4">
    <source>
        <dbReference type="Proteomes" id="UP000612585"/>
    </source>
</evidence>
<feature type="transmembrane region" description="Helical" evidence="1">
    <location>
        <begin position="209"/>
        <end position="235"/>
    </location>
</feature>
<comment type="caution">
    <text evidence="3">The sequence shown here is derived from an EMBL/GenBank/DDBJ whole genome shotgun (WGS) entry which is preliminary data.</text>
</comment>
<dbReference type="AlphaFoldDB" id="A0A8J4E9K4"/>
<evidence type="ECO:0000313" key="3">
    <source>
        <dbReference type="EMBL" id="GIJ63837.1"/>
    </source>
</evidence>
<dbReference type="EMBL" id="BOPG01000103">
    <property type="protein sequence ID" value="GIJ63837.1"/>
    <property type="molecule type" value="Genomic_DNA"/>
</dbReference>
<sequence>MSSGAAVSYGTAIIWLGAAGLNELARFVRDLFWRGSSENLVRAYAIATGVLAVAAVVLTRREWTPSEVRFPWIGVSILLGALLAAPVGHLDERIARALIRRTATSGAPTRRSAVPRARVIPRPVPAGLGGAVPAVPGKPGRGGRAAGRRERVVLMVVTALCEEVIFRGFLVGSALSTSWPGSWLLLLVGSLLFLANHRHLGTHQVVVKIPLLVACLAVTLVTGTVVGAIVLHVLFNLMRHRRMVRREASFGNR</sequence>
<dbReference type="Pfam" id="PF02517">
    <property type="entry name" value="Rce1-like"/>
    <property type="match status" value="1"/>
</dbReference>
<feature type="transmembrane region" description="Helical" evidence="1">
    <location>
        <begin position="40"/>
        <end position="58"/>
    </location>
</feature>